<evidence type="ECO:0000256" key="8">
    <source>
        <dbReference type="RuleBase" id="RU003930"/>
    </source>
</evidence>
<comment type="similarity">
    <text evidence="1 7 8">Belongs to the universal ribosomal protein uL5 family.</text>
</comment>
<keyword evidence="3 7" id="KW-0689">Ribosomal protein</keyword>
<comment type="function">
    <text evidence="6">This is one of the proteins that bind and probably mediate the attachment of the 5S RNA into the large ribosomal subunit, where it forms part of the central protuberance. In the 70S ribosome it contacts protein S13 of the 30S subunit (bridge B1b), connecting the 2 subunits; this bridge is implicated in subunit movement. Contacts the P site tRNA; the 5S rRNA and some of its associated proteins might help stabilize positioning of ribosome-bound tRNAs.</text>
</comment>
<dbReference type="EMBL" id="CP012034">
    <property type="protein sequence ID" value="AKP67028.1"/>
    <property type="molecule type" value="Genomic_DNA"/>
</dbReference>
<dbReference type="SUPFAM" id="SSF55282">
    <property type="entry name" value="RL5-like"/>
    <property type="match status" value="1"/>
</dbReference>
<evidence type="ECO:0000256" key="1">
    <source>
        <dbReference type="ARBA" id="ARBA00008553"/>
    </source>
</evidence>
<dbReference type="FunFam" id="3.30.1440.10:FF:000001">
    <property type="entry name" value="50S ribosomal protein L5"/>
    <property type="match status" value="1"/>
</dbReference>
<dbReference type="NCBIfam" id="NF000585">
    <property type="entry name" value="PRK00010.1"/>
    <property type="match status" value="1"/>
</dbReference>
<evidence type="ECO:0000256" key="3">
    <source>
        <dbReference type="ARBA" id="ARBA00022980"/>
    </source>
</evidence>
<keyword evidence="7" id="KW-0699">rRNA-binding</keyword>
<dbReference type="OrthoDB" id="9806626at2"/>
<evidence type="ECO:0000313" key="12">
    <source>
        <dbReference type="Proteomes" id="UP000036106"/>
    </source>
</evidence>
<dbReference type="GO" id="GO:0006412">
    <property type="term" value="P:translation"/>
    <property type="evidence" value="ECO:0007669"/>
    <property type="project" value="UniProtKB-UniRule"/>
</dbReference>
<dbReference type="KEGG" id="lgn:ABM34_05395"/>
<evidence type="ECO:0000256" key="5">
    <source>
        <dbReference type="ARBA" id="ARBA00035245"/>
    </source>
</evidence>
<evidence type="ECO:0000259" key="9">
    <source>
        <dbReference type="Pfam" id="PF00281"/>
    </source>
</evidence>
<dbReference type="HAMAP" id="MF_01333_B">
    <property type="entry name" value="Ribosomal_uL5_B"/>
    <property type="match status" value="1"/>
</dbReference>
<dbReference type="GO" id="GO:0000049">
    <property type="term" value="F:tRNA binding"/>
    <property type="evidence" value="ECO:0007669"/>
    <property type="project" value="UniProtKB-UniRule"/>
</dbReference>
<proteinExistence type="inferred from homology"/>
<keyword evidence="7" id="KW-0694">RNA-binding</keyword>
<dbReference type="RefSeq" id="WP_048704065.1">
    <property type="nucleotide sequence ID" value="NZ_CP012034.1"/>
</dbReference>
<evidence type="ECO:0000256" key="2">
    <source>
        <dbReference type="ARBA" id="ARBA00022555"/>
    </source>
</evidence>
<comment type="subunit">
    <text evidence="7">Part of the 50S ribosomal subunit; part of the 5S rRNA/L5/L18/L25 subcomplex. Contacts the 5S rRNA and the P site tRNA. Forms a bridge to the 30S subunit in the 70S ribosome.</text>
</comment>
<name>A0A0H4QK46_9LACO</name>
<dbReference type="GO" id="GO:0003735">
    <property type="term" value="F:structural constituent of ribosome"/>
    <property type="evidence" value="ECO:0007669"/>
    <property type="project" value="InterPro"/>
</dbReference>
<feature type="domain" description="Large ribosomal subunit protein uL5 C-terminal" evidence="10">
    <location>
        <begin position="86"/>
        <end position="178"/>
    </location>
</feature>
<dbReference type="GO" id="GO:0019843">
    <property type="term" value="F:rRNA binding"/>
    <property type="evidence" value="ECO:0007669"/>
    <property type="project" value="UniProtKB-UniRule"/>
</dbReference>
<dbReference type="PIRSF" id="PIRSF002161">
    <property type="entry name" value="Ribosomal_L5"/>
    <property type="match status" value="1"/>
</dbReference>
<reference evidence="12" key="1">
    <citation type="submission" date="2015-07" db="EMBL/GenBank/DDBJ databases">
        <title>Lactobacillus ginsenosidimutans/EMML 3141/ whole genome sequencing.</title>
        <authorList>
            <person name="Kim M.K."/>
            <person name="Im W.-T."/>
            <person name="Srinivasan S."/>
            <person name="Lee J.-J."/>
        </authorList>
    </citation>
    <scope>NUCLEOTIDE SEQUENCE [LARGE SCALE GENOMIC DNA]</scope>
    <source>
        <strain evidence="12">EMML 3041</strain>
    </source>
</reference>
<evidence type="ECO:0000313" key="11">
    <source>
        <dbReference type="EMBL" id="AKP67028.1"/>
    </source>
</evidence>
<dbReference type="InterPro" id="IPR020930">
    <property type="entry name" value="Ribosomal_uL5_bac-type"/>
</dbReference>
<dbReference type="InterPro" id="IPR002132">
    <property type="entry name" value="Ribosomal_uL5"/>
</dbReference>
<protein>
    <recommendedName>
        <fullName evidence="5 7">Large ribosomal subunit protein uL5</fullName>
    </recommendedName>
</protein>
<evidence type="ECO:0000256" key="7">
    <source>
        <dbReference type="HAMAP-Rule" id="MF_01333"/>
    </source>
</evidence>
<dbReference type="Pfam" id="PF00673">
    <property type="entry name" value="Ribosomal_L5_C"/>
    <property type="match status" value="1"/>
</dbReference>
<dbReference type="GO" id="GO:1990904">
    <property type="term" value="C:ribonucleoprotein complex"/>
    <property type="evidence" value="ECO:0007669"/>
    <property type="project" value="UniProtKB-KW"/>
</dbReference>
<dbReference type="PANTHER" id="PTHR11994">
    <property type="entry name" value="60S RIBOSOMAL PROTEIN L11-RELATED"/>
    <property type="match status" value="1"/>
</dbReference>
<evidence type="ECO:0000256" key="6">
    <source>
        <dbReference type="ARBA" id="ARBA00058604"/>
    </source>
</evidence>
<evidence type="ECO:0000256" key="4">
    <source>
        <dbReference type="ARBA" id="ARBA00023274"/>
    </source>
</evidence>
<gene>
    <name evidence="7" type="primary">rplE</name>
    <name evidence="11" type="ORF">ABM34_05395</name>
</gene>
<dbReference type="InterPro" id="IPR031310">
    <property type="entry name" value="Ribosomal_uL5_N"/>
</dbReference>
<comment type="function">
    <text evidence="7">This is 1 of the proteins that bind and probably mediate the attachment of the 5S RNA into the large ribosomal subunit, where it forms part of the central protuberance. In the 70S ribosome it contacts protein S13 of the 30S subunit (bridge B1b), connecting the 2 subunits; this bridge is implicated in subunit movement. Contacts the P site tRNA; the 5S rRNA and some of its associated proteins might help stabilize positioning of ribosome-bound tRNAs.</text>
</comment>
<dbReference type="Gene3D" id="3.30.1440.10">
    <property type="match status" value="1"/>
</dbReference>
<keyword evidence="4 7" id="KW-0687">Ribonucleoprotein</keyword>
<sequence>MVNALKERYVKEITPSMMEKFNYTSIMQTPKIEKIVLNMGVGDAIANSKNLDEAVEELGLIAGQKPLITKAKKSIAGFRLREGMSIGAKVTLRGDRMYDFLDKLINVALPRVRDFRGVSTRSFDGRGNYTLGLKEQLVFPEIDYDKVNKIRGLDIVLVTTAESDEESRELLSQIGMPFTK</sequence>
<accession>A0A0H4QK46</accession>
<evidence type="ECO:0000259" key="10">
    <source>
        <dbReference type="Pfam" id="PF00673"/>
    </source>
</evidence>
<dbReference type="PROSITE" id="PS00358">
    <property type="entry name" value="RIBOSOMAL_L5"/>
    <property type="match status" value="1"/>
</dbReference>
<dbReference type="AlphaFoldDB" id="A0A0H4QK46"/>
<dbReference type="STRING" id="1007676.ABM34_05395"/>
<organism evidence="11 12">
    <name type="scientific">Companilactobacillus ginsenosidimutans</name>
    <dbReference type="NCBI Taxonomy" id="1007676"/>
    <lineage>
        <taxon>Bacteria</taxon>
        <taxon>Bacillati</taxon>
        <taxon>Bacillota</taxon>
        <taxon>Bacilli</taxon>
        <taxon>Lactobacillales</taxon>
        <taxon>Lactobacillaceae</taxon>
        <taxon>Companilactobacillus</taxon>
    </lineage>
</organism>
<keyword evidence="2 7" id="KW-0820">tRNA-binding</keyword>
<dbReference type="InterPro" id="IPR022803">
    <property type="entry name" value="Ribosomal_uL5_dom_sf"/>
</dbReference>
<dbReference type="Proteomes" id="UP000036106">
    <property type="component" value="Chromosome"/>
</dbReference>
<dbReference type="PATRIC" id="fig|1007676.4.peg.1073"/>
<dbReference type="InterPro" id="IPR031309">
    <property type="entry name" value="Ribosomal_uL5_C"/>
</dbReference>
<dbReference type="InterPro" id="IPR020929">
    <property type="entry name" value="Ribosomal_uL5_CS"/>
</dbReference>
<feature type="domain" description="Large ribosomal subunit protein uL5 N-terminal" evidence="9">
    <location>
        <begin position="26"/>
        <end position="81"/>
    </location>
</feature>
<dbReference type="Pfam" id="PF00281">
    <property type="entry name" value="Ribosomal_L5"/>
    <property type="match status" value="1"/>
</dbReference>
<dbReference type="GO" id="GO:0005840">
    <property type="term" value="C:ribosome"/>
    <property type="evidence" value="ECO:0007669"/>
    <property type="project" value="UniProtKB-KW"/>
</dbReference>
<keyword evidence="12" id="KW-1185">Reference proteome</keyword>